<dbReference type="AlphaFoldDB" id="A0AA47NXL7"/>
<protein>
    <submittedName>
        <fullName evidence="1">Uncharacterized protein</fullName>
    </submittedName>
</protein>
<accession>A0AA47NXL7</accession>
<dbReference type="Proteomes" id="UP001174136">
    <property type="component" value="Unassembled WGS sequence"/>
</dbReference>
<evidence type="ECO:0000313" key="2">
    <source>
        <dbReference type="Proteomes" id="UP001174136"/>
    </source>
</evidence>
<organism evidence="1 2">
    <name type="scientific">Merluccius polli</name>
    <name type="common">Benguela hake</name>
    <name type="synonym">Merluccius cadenati</name>
    <dbReference type="NCBI Taxonomy" id="89951"/>
    <lineage>
        <taxon>Eukaryota</taxon>
        <taxon>Metazoa</taxon>
        <taxon>Chordata</taxon>
        <taxon>Craniata</taxon>
        <taxon>Vertebrata</taxon>
        <taxon>Euteleostomi</taxon>
        <taxon>Actinopterygii</taxon>
        <taxon>Neopterygii</taxon>
        <taxon>Teleostei</taxon>
        <taxon>Neoteleostei</taxon>
        <taxon>Acanthomorphata</taxon>
        <taxon>Zeiogadaria</taxon>
        <taxon>Gadariae</taxon>
        <taxon>Gadiformes</taxon>
        <taxon>Gadoidei</taxon>
        <taxon>Merlucciidae</taxon>
        <taxon>Merluccius</taxon>
    </lineage>
</organism>
<dbReference type="EMBL" id="JAOPHQ010003989">
    <property type="protein sequence ID" value="KAK0141005.1"/>
    <property type="molecule type" value="Genomic_DNA"/>
</dbReference>
<keyword evidence="2" id="KW-1185">Reference proteome</keyword>
<evidence type="ECO:0000313" key="1">
    <source>
        <dbReference type="EMBL" id="KAK0141005.1"/>
    </source>
</evidence>
<proteinExistence type="predicted"/>
<gene>
    <name evidence="1" type="ORF">N1851_021993</name>
</gene>
<sequence length="123" mass="14703">MVTPMLKWMDLELRLRKGKTIDQQELTLLEEERKRWRNVLTRLISIILGSSQHLYEPDNGNFLKEVELLAKFDPVMENHLARIKDESTHTHYLWQRIQNELIQIITKPDLPTNFVGWHTTNQN</sequence>
<reference evidence="1" key="1">
    <citation type="journal article" date="2023" name="Front. Mar. Sci.">
        <title>A new Merluccius polli reference genome to investigate the effects of global change in West African waters.</title>
        <authorList>
            <person name="Mateo J.L."/>
            <person name="Blanco-Fernandez C."/>
            <person name="Garcia-Vazquez E."/>
            <person name="Machado-Schiaffino G."/>
        </authorList>
    </citation>
    <scope>NUCLEOTIDE SEQUENCE</scope>
    <source>
        <strain evidence="1">C29</strain>
        <tissue evidence="1">Fin</tissue>
    </source>
</reference>
<name>A0AA47NXL7_MERPO</name>
<comment type="caution">
    <text evidence="1">The sequence shown here is derived from an EMBL/GenBank/DDBJ whole genome shotgun (WGS) entry which is preliminary data.</text>
</comment>